<dbReference type="EMBL" id="MW046458">
    <property type="protein sequence ID" value="QTE03870.1"/>
    <property type="molecule type" value="Genomic_DNA"/>
</dbReference>
<sequence>MLFPDQGNIPLGIRQKIARAYRRLRREGVPAPDLKTQIKAIAIGAGGISYGVGKGLEKVYQYVESLRETTHDTKATPDRPSLSNSLRGTQRAAGKRRGEFITPQRQTKQLRGSSSRRRELDFGTPDHPRTTRPASLPTSSGTGNGGSKMADVAMSENSGGGNPALQGTKETPIDDPYTIYRGPPEYTYASLPWNTEFFIEGQTAYSQDVTFRMTSPYQINSIDGLGGIDLNSGAGAVTIGAIGYNQADYGTANWFVYYASMYKYYHVIGAKWTMTVENLGNRDIWLYDMYISDDAPNSRASNLDMQLWNNVRYRQLNRAYNQLSDEASNAGSRVDMDVAGASGINVESRGTDLTGATNAGVPFTNAGSSYTQISGSYRPGDYKREITQDEDVKNWTAVNANPSLTERLFLRFATTVNSRATSNTATNLDSFMNLRVRFSIQYLTEFRELEERLKWPVNRNPIQVRYQLEDGTYTGAPQAAVLTNINQDADT</sequence>
<organism evidence="2">
    <name type="scientific">Cygnus columbianus parvo-like hybrid virus</name>
    <dbReference type="NCBI Taxonomy" id="2794509"/>
    <lineage>
        <taxon>Viruses</taxon>
        <taxon>Monodnaviria</taxon>
        <taxon>Shotokuvirae</taxon>
        <taxon>Cossaviricota</taxon>
        <taxon>Quintoviricetes</taxon>
        <taxon>Piccovirales</taxon>
        <taxon>Parvoviridae</taxon>
    </lineage>
</organism>
<protein>
    <submittedName>
        <fullName evidence="2">Capsid protein</fullName>
    </submittedName>
</protein>
<feature type="compositionally biased region" description="Polar residues" evidence="1">
    <location>
        <begin position="132"/>
        <end position="141"/>
    </location>
</feature>
<evidence type="ECO:0000313" key="2">
    <source>
        <dbReference type="EMBL" id="QTE03870.1"/>
    </source>
</evidence>
<name>A0A8A4XE06_9VIRU</name>
<proteinExistence type="predicted"/>
<feature type="compositionally biased region" description="Polar residues" evidence="1">
    <location>
        <begin position="103"/>
        <end position="113"/>
    </location>
</feature>
<reference evidence="2" key="1">
    <citation type="submission" date="2020-09" db="EMBL/GenBank/DDBJ databases">
        <authorList>
            <person name="Dai Z."/>
            <person name="Yang S."/>
            <person name="Zhang W."/>
        </authorList>
    </citation>
    <scope>NUCLEOTIDE SEQUENCE</scope>
    <source>
        <strain evidence="2">Swn66par02</strain>
    </source>
</reference>
<feature type="region of interest" description="Disordered" evidence="1">
    <location>
        <begin position="69"/>
        <end position="175"/>
    </location>
</feature>
<evidence type="ECO:0000256" key="1">
    <source>
        <dbReference type="SAM" id="MobiDB-lite"/>
    </source>
</evidence>
<accession>A0A8A4XE06</accession>
<reference evidence="2" key="2">
    <citation type="journal article" date="2022" name="Gigascience">
        <title>Parvovirus dark matter in the cloaca of wild birds.</title>
        <authorList>
            <person name="Dai Z."/>
            <person name="Wang H."/>
            <person name="Wu H."/>
            <person name="Zhang Q."/>
            <person name="Ji L."/>
            <person name="Wang X."/>
            <person name="Shen Q."/>
            <person name="Yang S."/>
            <person name="Ma X."/>
            <person name="Shan T."/>
            <person name="Zhang W."/>
        </authorList>
    </citation>
    <scope>NUCLEOTIDE SEQUENCE</scope>
    <source>
        <strain evidence="2">Swn66par02</strain>
    </source>
</reference>
<feature type="compositionally biased region" description="Basic and acidic residues" evidence="1">
    <location>
        <begin position="116"/>
        <end position="129"/>
    </location>
</feature>